<evidence type="ECO:0000256" key="3">
    <source>
        <dbReference type="ARBA" id="ARBA00023295"/>
    </source>
</evidence>
<accession>A0A7S4P5P2</accession>
<dbReference type="InterPro" id="IPR017853">
    <property type="entry name" value="GH"/>
</dbReference>
<proteinExistence type="inferred from homology"/>
<evidence type="ECO:0000256" key="5">
    <source>
        <dbReference type="SAM" id="SignalP"/>
    </source>
</evidence>
<evidence type="ECO:0000256" key="1">
    <source>
        <dbReference type="ARBA" id="ARBA00005641"/>
    </source>
</evidence>
<organism evidence="7">
    <name type="scientific">Guillardia theta</name>
    <name type="common">Cryptophyte</name>
    <name type="synonym">Cryptomonas phi</name>
    <dbReference type="NCBI Taxonomy" id="55529"/>
    <lineage>
        <taxon>Eukaryota</taxon>
        <taxon>Cryptophyceae</taxon>
        <taxon>Pyrenomonadales</taxon>
        <taxon>Geminigeraceae</taxon>
        <taxon>Guillardia</taxon>
    </lineage>
</organism>
<evidence type="ECO:0000259" key="6">
    <source>
        <dbReference type="Pfam" id="PF00150"/>
    </source>
</evidence>
<keyword evidence="5" id="KW-0732">Signal</keyword>
<reference evidence="7" key="1">
    <citation type="submission" date="2021-01" db="EMBL/GenBank/DDBJ databases">
        <authorList>
            <person name="Corre E."/>
            <person name="Pelletier E."/>
            <person name="Niang G."/>
            <person name="Scheremetjew M."/>
            <person name="Finn R."/>
            <person name="Kale V."/>
            <person name="Holt S."/>
            <person name="Cochrane G."/>
            <person name="Meng A."/>
            <person name="Brown T."/>
            <person name="Cohen L."/>
        </authorList>
    </citation>
    <scope>NUCLEOTIDE SEQUENCE</scope>
    <source>
        <strain evidence="7">CCMP 2712</strain>
    </source>
</reference>
<feature type="signal peptide" evidence="5">
    <location>
        <begin position="1"/>
        <end position="18"/>
    </location>
</feature>
<keyword evidence="3 4" id="KW-0326">Glycosidase</keyword>
<feature type="chain" id="PRO_5030806664" description="Glycoside hydrolase family 5 domain-containing protein" evidence="5">
    <location>
        <begin position="19"/>
        <end position="317"/>
    </location>
</feature>
<dbReference type="Gene3D" id="3.20.20.80">
    <property type="entry name" value="Glycosidases"/>
    <property type="match status" value="1"/>
</dbReference>
<evidence type="ECO:0000256" key="2">
    <source>
        <dbReference type="ARBA" id="ARBA00022801"/>
    </source>
</evidence>
<dbReference type="InterPro" id="IPR052066">
    <property type="entry name" value="Glycosphingolipid_Hydrolases"/>
</dbReference>
<feature type="domain" description="Glycoside hydrolase family 5" evidence="6">
    <location>
        <begin position="87"/>
        <end position="311"/>
    </location>
</feature>
<dbReference type="EMBL" id="HBKN01037246">
    <property type="protein sequence ID" value="CAE2324168.1"/>
    <property type="molecule type" value="Transcribed_RNA"/>
</dbReference>
<comment type="similarity">
    <text evidence="1 4">Belongs to the glycosyl hydrolase 5 (cellulase A) family.</text>
</comment>
<evidence type="ECO:0000256" key="4">
    <source>
        <dbReference type="RuleBase" id="RU361153"/>
    </source>
</evidence>
<dbReference type="GO" id="GO:0000272">
    <property type="term" value="P:polysaccharide catabolic process"/>
    <property type="evidence" value="ECO:0007669"/>
    <property type="project" value="InterPro"/>
</dbReference>
<dbReference type="InterPro" id="IPR001547">
    <property type="entry name" value="Glyco_hydro_5"/>
</dbReference>
<protein>
    <recommendedName>
        <fullName evidence="6">Glycoside hydrolase family 5 domain-containing protein</fullName>
    </recommendedName>
</protein>
<dbReference type="SUPFAM" id="SSF51445">
    <property type="entry name" value="(Trans)glycosidases"/>
    <property type="match status" value="1"/>
</dbReference>
<dbReference type="AlphaFoldDB" id="A0A7S4P5P2"/>
<gene>
    <name evidence="7" type="ORF">GTHE00462_LOCUS29204</name>
</gene>
<dbReference type="Pfam" id="PF00150">
    <property type="entry name" value="Cellulase"/>
    <property type="match status" value="1"/>
</dbReference>
<evidence type="ECO:0000313" key="7">
    <source>
        <dbReference type="EMBL" id="CAE2324168.1"/>
    </source>
</evidence>
<dbReference type="PANTHER" id="PTHR31308">
    <property type="match status" value="1"/>
</dbReference>
<dbReference type="PANTHER" id="PTHR31308:SF3">
    <property type="entry name" value="ENDOGLYCOCERAMIDASE"/>
    <property type="match status" value="1"/>
</dbReference>
<name>A0A7S4P5P2_GUITH</name>
<dbReference type="GO" id="GO:0004553">
    <property type="term" value="F:hydrolase activity, hydrolyzing O-glycosyl compounds"/>
    <property type="evidence" value="ECO:0007669"/>
    <property type="project" value="InterPro"/>
</dbReference>
<sequence length="317" mass="35723">MLRSSLLLWLFLLQIAQGIDRVRLPRVSDDPILPIHLGEPGATGFRPFVDAAGRERIFHGVNAIVKGAPWHPRTEYFDFQTSLHDLDFDLLKTAGVNVIRLGTMWPGIEPQRGQYNMTYIGVLKSIAQKAAKRGIYTLLDMHQDALTERFCGEGFPDWVILPSGRLRFPEPYLAPFESFDPATGFPTVEECLKGDWSRYYFAEAVSSAVQAIYDNKDGILDAWANMWATVAAAFKNEPYVLGIELVNEPWCGNIFHNPLLLVPEVADEYNLQRVYDRLATAIWEVDPTRLVFFAGVTWDNYGNGFSHPPGGSQNANR</sequence>
<keyword evidence="2 4" id="KW-0378">Hydrolase</keyword>